<protein>
    <recommendedName>
        <fullName evidence="5">Pectinesterase inhibitor domain-containing protein</fullName>
    </recommendedName>
</protein>
<dbReference type="Pfam" id="PF04043">
    <property type="entry name" value="PMEI"/>
    <property type="match status" value="1"/>
</dbReference>
<dbReference type="InterPro" id="IPR035513">
    <property type="entry name" value="Invertase/methylesterase_inhib"/>
</dbReference>
<name>A0AAV1QRN8_9ROSI</name>
<accession>A0AAV1QRN8</accession>
<dbReference type="Proteomes" id="UP001314170">
    <property type="component" value="Unassembled WGS sequence"/>
</dbReference>
<keyword evidence="7" id="KW-1185">Reference proteome</keyword>
<sequence>MSQISCFSPLRHHFLFSLLILLLFSIFHASDAATKLVDKVCKQTSSYSFCVQSLYTDSRTPEAYEYTLAYIAVRLASINATSTQHYISDQLKLTSINGSGRHEQQQQQQERLQICSRGYRRAVSAMEMAYNDLDSETYFELARLAGKASSGASDCQAAFKRIHSPTVLAKGNQDLISNDLQGTRHSATPLQKIDKPGGKASLQKIDKLGGKEDEAYLFLNIETRRVSLSILDQNNIVCAGPCREQKIWTELEGAPGPCSSATHGRRSRNPREGEICSELSSVWPGIEPAWGSTWSSNTLAA</sequence>
<keyword evidence="2" id="KW-1015">Disulfide bond</keyword>
<feature type="signal peptide" evidence="4">
    <location>
        <begin position="1"/>
        <end position="32"/>
    </location>
</feature>
<evidence type="ECO:0000256" key="2">
    <source>
        <dbReference type="ARBA" id="ARBA00023157"/>
    </source>
</evidence>
<feature type="domain" description="Pectinesterase inhibitor" evidence="5">
    <location>
        <begin position="32"/>
        <end position="182"/>
    </location>
</feature>
<reference evidence="6 7" key="1">
    <citation type="submission" date="2024-01" db="EMBL/GenBank/DDBJ databases">
        <authorList>
            <person name="Waweru B."/>
        </authorList>
    </citation>
    <scope>NUCLEOTIDE SEQUENCE [LARGE SCALE GENOMIC DNA]</scope>
</reference>
<dbReference type="InterPro" id="IPR006501">
    <property type="entry name" value="Pectinesterase_inhib_dom"/>
</dbReference>
<comment type="similarity">
    <text evidence="3">Belongs to the PMEI family.</text>
</comment>
<dbReference type="Gene3D" id="1.20.140.40">
    <property type="entry name" value="Invertase/pectin methylesterase inhibitor family protein"/>
    <property type="match status" value="1"/>
</dbReference>
<evidence type="ECO:0000256" key="3">
    <source>
        <dbReference type="ARBA" id="ARBA00038471"/>
    </source>
</evidence>
<comment type="caution">
    <text evidence="6">The sequence shown here is derived from an EMBL/GenBank/DDBJ whole genome shotgun (WGS) entry which is preliminary data.</text>
</comment>
<dbReference type="GO" id="GO:0004857">
    <property type="term" value="F:enzyme inhibitor activity"/>
    <property type="evidence" value="ECO:0007669"/>
    <property type="project" value="InterPro"/>
</dbReference>
<dbReference type="PANTHER" id="PTHR35357:SF8">
    <property type="entry name" value="OS01G0111000 PROTEIN"/>
    <property type="match status" value="1"/>
</dbReference>
<dbReference type="SUPFAM" id="SSF101148">
    <property type="entry name" value="Plant invertase/pectin methylesterase inhibitor"/>
    <property type="match status" value="1"/>
</dbReference>
<dbReference type="SMART" id="SM00856">
    <property type="entry name" value="PMEI"/>
    <property type="match status" value="1"/>
</dbReference>
<evidence type="ECO:0000313" key="7">
    <source>
        <dbReference type="Proteomes" id="UP001314170"/>
    </source>
</evidence>
<dbReference type="NCBIfam" id="TIGR01614">
    <property type="entry name" value="PME_inhib"/>
    <property type="match status" value="1"/>
</dbReference>
<evidence type="ECO:0000256" key="4">
    <source>
        <dbReference type="SAM" id="SignalP"/>
    </source>
</evidence>
<dbReference type="PANTHER" id="PTHR35357">
    <property type="entry name" value="OS02G0537100 PROTEIN"/>
    <property type="match status" value="1"/>
</dbReference>
<dbReference type="AlphaFoldDB" id="A0AAV1QRN8"/>
<proteinExistence type="inferred from homology"/>
<evidence type="ECO:0000313" key="6">
    <source>
        <dbReference type="EMBL" id="CAK7323384.1"/>
    </source>
</evidence>
<organism evidence="6 7">
    <name type="scientific">Dovyalis caffra</name>
    <dbReference type="NCBI Taxonomy" id="77055"/>
    <lineage>
        <taxon>Eukaryota</taxon>
        <taxon>Viridiplantae</taxon>
        <taxon>Streptophyta</taxon>
        <taxon>Embryophyta</taxon>
        <taxon>Tracheophyta</taxon>
        <taxon>Spermatophyta</taxon>
        <taxon>Magnoliopsida</taxon>
        <taxon>eudicotyledons</taxon>
        <taxon>Gunneridae</taxon>
        <taxon>Pentapetalae</taxon>
        <taxon>rosids</taxon>
        <taxon>fabids</taxon>
        <taxon>Malpighiales</taxon>
        <taxon>Salicaceae</taxon>
        <taxon>Flacourtieae</taxon>
        <taxon>Dovyalis</taxon>
    </lineage>
</organism>
<evidence type="ECO:0000256" key="1">
    <source>
        <dbReference type="ARBA" id="ARBA00022729"/>
    </source>
</evidence>
<evidence type="ECO:0000259" key="5">
    <source>
        <dbReference type="SMART" id="SM00856"/>
    </source>
</evidence>
<dbReference type="CDD" id="cd14859">
    <property type="entry name" value="PMEI_like"/>
    <property type="match status" value="1"/>
</dbReference>
<keyword evidence="1 4" id="KW-0732">Signal</keyword>
<gene>
    <name evidence="6" type="ORF">DCAF_LOCUS1010</name>
</gene>
<feature type="chain" id="PRO_5043494588" description="Pectinesterase inhibitor domain-containing protein" evidence="4">
    <location>
        <begin position="33"/>
        <end position="301"/>
    </location>
</feature>
<dbReference type="EMBL" id="CAWUPB010000079">
    <property type="protein sequence ID" value="CAK7323384.1"/>
    <property type="molecule type" value="Genomic_DNA"/>
</dbReference>